<dbReference type="Proteomes" id="UP000249130">
    <property type="component" value="Unassembled WGS sequence"/>
</dbReference>
<dbReference type="NCBIfam" id="TIGR01563">
    <property type="entry name" value="gp16_SPP1"/>
    <property type="match status" value="1"/>
</dbReference>
<sequence>MKAGTLDRTITVEGVTTAPSSTGAVAETWSTFATLRAQMVQASTEEFQRAYGASTETAIVFRTRYVEGVTLAHRVVYGGEVHNMKEIKEIGRRRGLELRCERVGV</sequence>
<dbReference type="InterPro" id="IPR008767">
    <property type="entry name" value="Phage_SPP1_head-tail_adaptor"/>
</dbReference>
<dbReference type="EMBL" id="NPEX01000062">
    <property type="protein sequence ID" value="RAI43985.1"/>
    <property type="molecule type" value="Genomic_DNA"/>
</dbReference>
<keyword evidence="2" id="KW-1185">Reference proteome</keyword>
<comment type="caution">
    <text evidence="1">The sequence shown here is derived from an EMBL/GenBank/DDBJ whole genome shotgun (WGS) entry which is preliminary data.</text>
</comment>
<gene>
    <name evidence="1" type="ORF">CH341_11445</name>
</gene>
<dbReference type="AlphaFoldDB" id="A0A327L1X7"/>
<name>A0A327L1X7_9BRAD</name>
<dbReference type="Pfam" id="PF05521">
    <property type="entry name" value="Phage_HCP"/>
    <property type="match status" value="1"/>
</dbReference>
<reference evidence="1 2" key="1">
    <citation type="submission" date="2017-07" db="EMBL/GenBank/DDBJ databases">
        <title>Draft Genome Sequences of Select Purple Nonsulfur Bacteria.</title>
        <authorList>
            <person name="Lasarre B."/>
            <person name="Mckinlay J.B."/>
        </authorList>
    </citation>
    <scope>NUCLEOTIDE SEQUENCE [LARGE SCALE GENOMIC DNA]</scope>
    <source>
        <strain evidence="1 2">DSM 5909</strain>
    </source>
</reference>
<accession>A0A327L1X7</accession>
<dbReference type="OrthoDB" id="7478737at2"/>
<organism evidence="1 2">
    <name type="scientific">Rhodoplanes roseus</name>
    <dbReference type="NCBI Taxonomy" id="29409"/>
    <lineage>
        <taxon>Bacteria</taxon>
        <taxon>Pseudomonadati</taxon>
        <taxon>Pseudomonadota</taxon>
        <taxon>Alphaproteobacteria</taxon>
        <taxon>Hyphomicrobiales</taxon>
        <taxon>Nitrobacteraceae</taxon>
        <taxon>Rhodoplanes</taxon>
    </lineage>
</organism>
<evidence type="ECO:0000313" key="2">
    <source>
        <dbReference type="Proteomes" id="UP000249130"/>
    </source>
</evidence>
<proteinExistence type="predicted"/>
<dbReference type="Gene3D" id="2.40.10.270">
    <property type="entry name" value="Bacteriophage SPP1 head-tail adaptor protein"/>
    <property type="match status" value="1"/>
</dbReference>
<dbReference type="InterPro" id="IPR038666">
    <property type="entry name" value="SSP1_head-tail_sf"/>
</dbReference>
<dbReference type="RefSeq" id="WP_111419171.1">
    <property type="nucleotide sequence ID" value="NZ_NPEX01000062.1"/>
</dbReference>
<protein>
    <submittedName>
        <fullName evidence="1">Head-tail adaptor protein</fullName>
    </submittedName>
</protein>
<evidence type="ECO:0000313" key="1">
    <source>
        <dbReference type="EMBL" id="RAI43985.1"/>
    </source>
</evidence>